<gene>
    <name evidence="1" type="ORF">RJT34_01522</name>
</gene>
<accession>A0AAN9PZW3</accession>
<sequence>MVLELFFKKNDDPKFKDDDDSTYVVSDEFGDDSATGDIEIGDLKKEESEEIMDLMLTKEASNGGMLYHECFQITAKQQSYKQTVPSKNLLKVKQTLKEFLSLALIFSLEDNLLFSESQAIGVVAALLANFMRVIVPEEPVEILYVVRPAQEDQA</sequence>
<comment type="caution">
    <text evidence="1">The sequence shown here is derived from an EMBL/GenBank/DDBJ whole genome shotgun (WGS) entry which is preliminary data.</text>
</comment>
<evidence type="ECO:0000313" key="1">
    <source>
        <dbReference type="EMBL" id="KAK7317361.1"/>
    </source>
</evidence>
<protein>
    <submittedName>
        <fullName evidence="1">Uncharacterized protein</fullName>
    </submittedName>
</protein>
<keyword evidence="2" id="KW-1185">Reference proteome</keyword>
<reference evidence="1 2" key="1">
    <citation type="submission" date="2024-01" db="EMBL/GenBank/DDBJ databases">
        <title>The genomes of 5 underutilized Papilionoideae crops provide insights into root nodulation and disease resistance.</title>
        <authorList>
            <person name="Yuan L."/>
        </authorList>
    </citation>
    <scope>NUCLEOTIDE SEQUENCE [LARGE SCALE GENOMIC DNA]</scope>
    <source>
        <strain evidence="1">LY-2023</strain>
        <tissue evidence="1">Leaf</tissue>
    </source>
</reference>
<proteinExistence type="predicted"/>
<dbReference type="AlphaFoldDB" id="A0AAN9PZW3"/>
<dbReference type="EMBL" id="JAYKXN010000001">
    <property type="protein sequence ID" value="KAK7317361.1"/>
    <property type="molecule type" value="Genomic_DNA"/>
</dbReference>
<organism evidence="1 2">
    <name type="scientific">Clitoria ternatea</name>
    <name type="common">Butterfly pea</name>
    <dbReference type="NCBI Taxonomy" id="43366"/>
    <lineage>
        <taxon>Eukaryota</taxon>
        <taxon>Viridiplantae</taxon>
        <taxon>Streptophyta</taxon>
        <taxon>Embryophyta</taxon>
        <taxon>Tracheophyta</taxon>
        <taxon>Spermatophyta</taxon>
        <taxon>Magnoliopsida</taxon>
        <taxon>eudicotyledons</taxon>
        <taxon>Gunneridae</taxon>
        <taxon>Pentapetalae</taxon>
        <taxon>rosids</taxon>
        <taxon>fabids</taxon>
        <taxon>Fabales</taxon>
        <taxon>Fabaceae</taxon>
        <taxon>Papilionoideae</taxon>
        <taxon>50 kb inversion clade</taxon>
        <taxon>NPAAA clade</taxon>
        <taxon>indigoferoid/millettioid clade</taxon>
        <taxon>Phaseoleae</taxon>
        <taxon>Clitoria</taxon>
    </lineage>
</organism>
<dbReference type="Proteomes" id="UP001359559">
    <property type="component" value="Unassembled WGS sequence"/>
</dbReference>
<name>A0AAN9PZW3_CLITE</name>
<evidence type="ECO:0000313" key="2">
    <source>
        <dbReference type="Proteomes" id="UP001359559"/>
    </source>
</evidence>